<dbReference type="SUPFAM" id="SSF53335">
    <property type="entry name" value="S-adenosyl-L-methionine-dependent methyltransferases"/>
    <property type="match status" value="1"/>
</dbReference>
<dbReference type="Gene3D" id="3.40.50.150">
    <property type="entry name" value="Vaccinia Virus protein VP39"/>
    <property type="match status" value="1"/>
</dbReference>
<dbReference type="SUPFAM" id="SSF50249">
    <property type="entry name" value="Nucleic acid-binding proteins"/>
    <property type="match status" value="1"/>
</dbReference>
<dbReference type="CDD" id="cd02440">
    <property type="entry name" value="AdoMet_MTases"/>
    <property type="match status" value="1"/>
</dbReference>
<dbReference type="PROSITE" id="PS01231">
    <property type="entry name" value="TRMA_2"/>
    <property type="match status" value="1"/>
</dbReference>
<dbReference type="PROSITE" id="PS51687">
    <property type="entry name" value="SAM_MT_RNA_M5U"/>
    <property type="match status" value="1"/>
</dbReference>
<feature type="active site" evidence="5">
    <location>
        <position position="415"/>
    </location>
</feature>
<dbReference type="EC" id="2.1.1.190" evidence="7"/>
<protein>
    <submittedName>
        <fullName evidence="7">23S rRNA (Uracil(1939)-C(5))-methyltransferase RlmD</fullName>
        <ecNumber evidence="7">2.1.1.190</ecNumber>
    </submittedName>
</protein>
<dbReference type="FunFam" id="2.40.50.140:FF:000097">
    <property type="entry name" value="23S rRNA (uracil(1939)-C(5))-methyltransferase RlmD"/>
    <property type="match status" value="1"/>
</dbReference>
<dbReference type="PROSITE" id="PS50926">
    <property type="entry name" value="TRAM"/>
    <property type="match status" value="1"/>
</dbReference>
<evidence type="ECO:0000256" key="3">
    <source>
        <dbReference type="ARBA" id="ARBA00022691"/>
    </source>
</evidence>
<dbReference type="GO" id="GO:0070475">
    <property type="term" value="P:rRNA base methylation"/>
    <property type="evidence" value="ECO:0007669"/>
    <property type="project" value="TreeGrafter"/>
</dbReference>
<dbReference type="EMBL" id="CP048685">
    <property type="protein sequence ID" value="QPJ60607.1"/>
    <property type="molecule type" value="Genomic_DNA"/>
</dbReference>
<feature type="binding site" evidence="4">
    <location>
        <position position="342"/>
    </location>
    <ligand>
        <name>S-adenosyl-L-methionine</name>
        <dbReference type="ChEBI" id="CHEBI:59789"/>
    </ligand>
</feature>
<evidence type="ECO:0000259" key="6">
    <source>
        <dbReference type="PROSITE" id="PS50926"/>
    </source>
</evidence>
<dbReference type="InterPro" id="IPR029063">
    <property type="entry name" value="SAM-dependent_MTases_sf"/>
</dbReference>
<dbReference type="NCBIfam" id="TIGR00479">
    <property type="entry name" value="rumA"/>
    <property type="match status" value="1"/>
</dbReference>
<keyword evidence="2 4" id="KW-0808">Transferase</keyword>
<evidence type="ECO:0000256" key="1">
    <source>
        <dbReference type="ARBA" id="ARBA00022603"/>
    </source>
</evidence>
<dbReference type="InterPro" id="IPR030391">
    <property type="entry name" value="MeTrfase_TrmA_CS"/>
</dbReference>
<accession>A0A7T0BUC6</accession>
<evidence type="ECO:0000313" key="7">
    <source>
        <dbReference type="EMBL" id="QPJ60607.1"/>
    </source>
</evidence>
<dbReference type="PROSITE" id="PS01230">
    <property type="entry name" value="TRMA_1"/>
    <property type="match status" value="1"/>
</dbReference>
<feature type="binding site" evidence="4">
    <location>
        <position position="388"/>
    </location>
    <ligand>
        <name>S-adenosyl-L-methionine</name>
        <dbReference type="ChEBI" id="CHEBI:59789"/>
    </ligand>
</feature>
<reference evidence="7 8" key="1">
    <citation type="submission" date="2020-02" db="EMBL/GenBank/DDBJ databases">
        <title>Genomic and physiological characterization of two novel Nitrospinaceae genera.</title>
        <authorList>
            <person name="Mueller A.J."/>
            <person name="Jung M.-Y."/>
            <person name="Strachan C.R."/>
            <person name="Herbold C.W."/>
            <person name="Kirkegaard R.H."/>
            <person name="Daims H."/>
        </authorList>
    </citation>
    <scope>NUCLEOTIDE SEQUENCE [LARGE SCALE GENOMIC DNA]</scope>
    <source>
        <strain evidence="7">EB</strain>
    </source>
</reference>
<dbReference type="GO" id="GO:0070041">
    <property type="term" value="F:rRNA (uridine-C5-)-methyltransferase activity"/>
    <property type="evidence" value="ECO:0007669"/>
    <property type="project" value="TreeGrafter"/>
</dbReference>
<gene>
    <name evidence="7" type="primary">rlmD</name>
    <name evidence="7" type="ORF">G3M70_01375</name>
</gene>
<evidence type="ECO:0000256" key="4">
    <source>
        <dbReference type="PROSITE-ProRule" id="PRU01024"/>
    </source>
</evidence>
<keyword evidence="1 4" id="KW-0489">Methyltransferase</keyword>
<feature type="active site" description="Nucleophile" evidence="4">
    <location>
        <position position="415"/>
    </location>
</feature>
<dbReference type="AlphaFoldDB" id="A0A7T0BUC6"/>
<keyword evidence="3 4" id="KW-0949">S-adenosyl-L-methionine</keyword>
<dbReference type="Gene3D" id="2.40.50.140">
    <property type="entry name" value="Nucleic acid-binding proteins"/>
    <property type="match status" value="1"/>
</dbReference>
<dbReference type="InterPro" id="IPR010280">
    <property type="entry name" value="U5_MeTrfase_fam"/>
</dbReference>
<feature type="binding site" evidence="4">
    <location>
        <position position="321"/>
    </location>
    <ligand>
        <name>S-adenosyl-L-methionine</name>
        <dbReference type="ChEBI" id="CHEBI:59789"/>
    </ligand>
</feature>
<feature type="binding site" evidence="4">
    <location>
        <position position="293"/>
    </location>
    <ligand>
        <name>S-adenosyl-L-methionine</name>
        <dbReference type="ChEBI" id="CHEBI:59789"/>
    </ligand>
</feature>
<dbReference type="Pfam" id="PF01938">
    <property type="entry name" value="TRAM"/>
    <property type="match status" value="1"/>
</dbReference>
<dbReference type="PANTHER" id="PTHR11061:SF30">
    <property type="entry name" value="TRNA (URACIL(54)-C(5))-METHYLTRANSFERASE"/>
    <property type="match status" value="1"/>
</dbReference>
<organism evidence="7 8">
    <name type="scientific">Candidatus Nitronauta litoralis</name>
    <dbReference type="NCBI Taxonomy" id="2705533"/>
    <lineage>
        <taxon>Bacteria</taxon>
        <taxon>Pseudomonadati</taxon>
        <taxon>Nitrospinota/Tectimicrobiota group</taxon>
        <taxon>Nitrospinota</taxon>
        <taxon>Nitrospinia</taxon>
        <taxon>Nitrospinales</taxon>
        <taxon>Nitrospinaceae</taxon>
        <taxon>Candidatus Nitronauta</taxon>
    </lineage>
</organism>
<comment type="similarity">
    <text evidence="4">Belongs to the class I-like SAM-binding methyltransferase superfamily. RNA M5U methyltransferase family.</text>
</comment>
<name>A0A7T0BUC6_9BACT</name>
<sequence>MPKPTSNIPVTVGDQLEVEVETLNSSGDGIARVDGFTVFVPQGLPGDQCKIEITKTANRYSVARVIERTAPGPHRIDSPCPVFPECGGCRLQDLNYEQQLYFKAGVVKDNLKHIGKIDWPEPIKAIPAIPVYGYRNKGSFALEGRGKNLGIGFFKTGTHEVVDSATCDTLMEPVNAVKEWLRSLISYHHVSIYDETKHMGFLRNLVIRHSPTTGQSLVGLVTTRGIFKKRFLPDLTKESDLKRLGIVGILQNFNAQKSNFILGSKSKPLWGREYLEDNLVGLKFKISLGSFFQVNPNESIKLYKLIEEWTHLEKGLIVDAYCGNGGIALWLARAGRKVLGIDEFAPAIEDAKTSAGWNKLNEVQFEAGTLESHLEGLKEKNIGTLIVDPPRKGLSTHVVETIPKLNPPRLIYVSCNPATLARDLALLTDYSIKDIRVIDMFPQTPHIETAVLLEKV</sequence>
<dbReference type="Gene3D" id="2.40.50.1070">
    <property type="match status" value="1"/>
</dbReference>
<dbReference type="InterPro" id="IPR030390">
    <property type="entry name" value="MeTrfase_TrmA_AS"/>
</dbReference>
<feature type="domain" description="TRAM" evidence="6">
    <location>
        <begin position="9"/>
        <end position="67"/>
    </location>
</feature>
<dbReference type="KEGG" id="nli:G3M70_01375"/>
<dbReference type="Proteomes" id="UP000594688">
    <property type="component" value="Chromosome"/>
</dbReference>
<evidence type="ECO:0000313" key="8">
    <source>
        <dbReference type="Proteomes" id="UP000594688"/>
    </source>
</evidence>
<dbReference type="Pfam" id="PF05958">
    <property type="entry name" value="tRNA_U5-meth_tr"/>
    <property type="match status" value="1"/>
</dbReference>
<evidence type="ECO:0000256" key="5">
    <source>
        <dbReference type="PROSITE-ProRule" id="PRU10015"/>
    </source>
</evidence>
<dbReference type="InterPro" id="IPR002792">
    <property type="entry name" value="TRAM_dom"/>
</dbReference>
<dbReference type="PANTHER" id="PTHR11061">
    <property type="entry name" value="RNA M5U METHYLTRANSFERASE"/>
    <property type="match status" value="1"/>
</dbReference>
<proteinExistence type="inferred from homology"/>
<dbReference type="InterPro" id="IPR012340">
    <property type="entry name" value="NA-bd_OB-fold"/>
</dbReference>
<evidence type="ECO:0000256" key="2">
    <source>
        <dbReference type="ARBA" id="ARBA00022679"/>
    </source>
</evidence>